<keyword evidence="2" id="KW-1185">Reference proteome</keyword>
<accession>A0A387B510</accession>
<name>A0A387B510_9MICO</name>
<sequence>MTDETPADGIRELRALTAALTSAAESGDTEGLLGPRGGFPLGETVQHAAQSIRYAMEGYPKLSPAVVRHSVGHAVKKVFLRRGAMRHNLAAPVPGAPELDPNAALAASVAELRDAVERLAGFAGELHPHPVYGRCTVPQAASLQAMHLREHLPGLAARVAA</sequence>
<proteinExistence type="predicted"/>
<gene>
    <name evidence="1" type="ORF">D7I47_10735</name>
</gene>
<reference evidence="2" key="1">
    <citation type="submission" date="2018-09" db="EMBL/GenBank/DDBJ databases">
        <title>Genome sequencing of strain 2DFWR-13.</title>
        <authorList>
            <person name="Heo J."/>
            <person name="Kim S.-J."/>
            <person name="Kwon S.-W."/>
        </authorList>
    </citation>
    <scope>NUCLEOTIDE SEQUENCE [LARGE SCALE GENOMIC DNA]</scope>
    <source>
        <strain evidence="2">2DFWR-13</strain>
    </source>
</reference>
<protein>
    <submittedName>
        <fullName evidence="1">DUF1569 domain-containing protein</fullName>
    </submittedName>
</protein>
<dbReference type="AlphaFoldDB" id="A0A387B510"/>
<dbReference type="Proteomes" id="UP000278886">
    <property type="component" value="Chromosome"/>
</dbReference>
<dbReference type="Gene3D" id="1.20.120.450">
    <property type="entry name" value="dinb family like domain"/>
    <property type="match status" value="1"/>
</dbReference>
<dbReference type="InterPro" id="IPR011463">
    <property type="entry name" value="DUF1569"/>
</dbReference>
<dbReference type="EMBL" id="CP032630">
    <property type="protein sequence ID" value="AYF98682.1"/>
    <property type="molecule type" value="Genomic_DNA"/>
</dbReference>
<dbReference type="KEGG" id="lyd:D7I47_10735"/>
<dbReference type="RefSeq" id="WP_120763029.1">
    <property type="nucleotide sequence ID" value="NZ_CP032630.1"/>
</dbReference>
<evidence type="ECO:0000313" key="1">
    <source>
        <dbReference type="EMBL" id="AYF98682.1"/>
    </source>
</evidence>
<dbReference type="OrthoDB" id="336237at2"/>
<evidence type="ECO:0000313" key="2">
    <source>
        <dbReference type="Proteomes" id="UP000278886"/>
    </source>
</evidence>
<organism evidence="1 2">
    <name type="scientific">Protaetiibacter intestinalis</name>
    <dbReference type="NCBI Taxonomy" id="2419774"/>
    <lineage>
        <taxon>Bacteria</taxon>
        <taxon>Bacillati</taxon>
        <taxon>Actinomycetota</taxon>
        <taxon>Actinomycetes</taxon>
        <taxon>Micrococcales</taxon>
        <taxon>Microbacteriaceae</taxon>
        <taxon>Protaetiibacter</taxon>
    </lineage>
</organism>
<dbReference type="InterPro" id="IPR034660">
    <property type="entry name" value="DinB/YfiT-like"/>
</dbReference>
<dbReference type="Pfam" id="PF07606">
    <property type="entry name" value="DUF1569"/>
    <property type="match status" value="1"/>
</dbReference>